<evidence type="ECO:0000313" key="2">
    <source>
        <dbReference type="Proteomes" id="UP000269721"/>
    </source>
</evidence>
<proteinExistence type="predicted"/>
<sequence length="199" mass="22004">MPLTPAKQTFQRTYVPSANSPDRWEAILGAVSVNRAERCRRERVADPSDRVFFRSLELGKLDRASRRRPSRLVLIASSLNSIGLITAKHGNISARTSADVTLSWGESSGTLLAREGSCSCGPRFLQVSGAWKVGSRLQTSAIANRTDRKFSNCHASNAFSIENQAQTPPTTTRLPLAIPTLLRKIKHFRNQVNNDEDND</sequence>
<dbReference type="EMBL" id="KZ994197">
    <property type="protein sequence ID" value="RKO93540.1"/>
    <property type="molecule type" value="Genomic_DNA"/>
</dbReference>
<dbReference type="AlphaFoldDB" id="A0A4P9WQP4"/>
<keyword evidence="2" id="KW-1185">Reference proteome</keyword>
<reference evidence="2" key="1">
    <citation type="journal article" date="2018" name="Nat. Microbiol.">
        <title>Leveraging single-cell genomics to expand the fungal tree of life.</title>
        <authorList>
            <person name="Ahrendt S.R."/>
            <person name="Quandt C.A."/>
            <person name="Ciobanu D."/>
            <person name="Clum A."/>
            <person name="Salamov A."/>
            <person name="Andreopoulos B."/>
            <person name="Cheng J.F."/>
            <person name="Woyke T."/>
            <person name="Pelin A."/>
            <person name="Henrissat B."/>
            <person name="Reynolds N.K."/>
            <person name="Benny G.L."/>
            <person name="Smith M.E."/>
            <person name="James T.Y."/>
            <person name="Grigoriev I.V."/>
        </authorList>
    </citation>
    <scope>NUCLEOTIDE SEQUENCE [LARGE SCALE GENOMIC DNA]</scope>
</reference>
<evidence type="ECO:0000313" key="1">
    <source>
        <dbReference type="EMBL" id="RKO93540.1"/>
    </source>
</evidence>
<organism evidence="1 2">
    <name type="scientific">Blyttiomyces helicus</name>
    <dbReference type="NCBI Taxonomy" id="388810"/>
    <lineage>
        <taxon>Eukaryota</taxon>
        <taxon>Fungi</taxon>
        <taxon>Fungi incertae sedis</taxon>
        <taxon>Chytridiomycota</taxon>
        <taxon>Chytridiomycota incertae sedis</taxon>
        <taxon>Chytridiomycetes</taxon>
        <taxon>Chytridiomycetes incertae sedis</taxon>
        <taxon>Blyttiomyces</taxon>
    </lineage>
</organism>
<name>A0A4P9WQP4_9FUNG</name>
<protein>
    <submittedName>
        <fullName evidence="1">Uncharacterized protein</fullName>
    </submittedName>
</protein>
<gene>
    <name evidence="1" type="ORF">BDK51DRAFT_44049</name>
</gene>
<dbReference type="Proteomes" id="UP000269721">
    <property type="component" value="Unassembled WGS sequence"/>
</dbReference>
<accession>A0A4P9WQP4</accession>